<dbReference type="PROSITE" id="PS51450">
    <property type="entry name" value="LRR"/>
    <property type="match status" value="2"/>
</dbReference>
<dbReference type="SUPFAM" id="SSF52058">
    <property type="entry name" value="L domain-like"/>
    <property type="match status" value="1"/>
</dbReference>
<dbReference type="AlphaFoldDB" id="A0A553SU67"/>
<evidence type="ECO:0000256" key="1">
    <source>
        <dbReference type="ARBA" id="ARBA00022614"/>
    </source>
</evidence>
<keyword evidence="1" id="KW-0433">Leucine-rich repeat</keyword>
<name>A0A553SU67_NIACI</name>
<dbReference type="Proteomes" id="UP000319837">
    <property type="component" value="Unassembled WGS sequence"/>
</dbReference>
<dbReference type="InterPro" id="IPR025875">
    <property type="entry name" value="Leu-rich_rpt_4"/>
</dbReference>
<dbReference type="PANTHER" id="PTHR46652">
    <property type="entry name" value="LEUCINE-RICH REPEAT AND IQ DOMAIN-CONTAINING PROTEIN 1-RELATED"/>
    <property type="match status" value="1"/>
</dbReference>
<dbReference type="EMBL" id="RIBP01000001">
    <property type="protein sequence ID" value="TRZ40540.1"/>
    <property type="molecule type" value="Genomic_DNA"/>
</dbReference>
<accession>A0A553SU67</accession>
<reference evidence="4" key="1">
    <citation type="submission" date="2018-10" db="EMBL/GenBank/DDBJ databases">
        <title>FDA dAtabase for Regulatory Grade micrObial Sequences (FDA-ARGOS): Supporting development and validation of Infectious Disease Dx tests.</title>
        <authorList>
            <person name="Minogue T."/>
            <person name="Wolcott M."/>
            <person name="Wasieloski L."/>
            <person name="Aguilar W."/>
            <person name="Moore D."/>
            <person name="Tallon L."/>
            <person name="Sadzewicz L."/>
            <person name="Sengamalay N."/>
            <person name="Ott S."/>
            <person name="Godinez A."/>
            <person name="Nagaraj S."/>
            <person name="Vavikolanu K."/>
            <person name="Vyas G."/>
            <person name="Nadendla S."/>
            <person name="George J."/>
            <person name="Sichtig H."/>
        </authorList>
    </citation>
    <scope>NUCLEOTIDE SEQUENCE [LARGE SCALE GENOMIC DNA]</scope>
    <source>
        <strain evidence="4">FDAARGOS_343</strain>
    </source>
</reference>
<organism evidence="3 4">
    <name type="scientific">Niallia circulans</name>
    <name type="common">Bacillus circulans</name>
    <dbReference type="NCBI Taxonomy" id="1397"/>
    <lineage>
        <taxon>Bacteria</taxon>
        <taxon>Bacillati</taxon>
        <taxon>Bacillota</taxon>
        <taxon>Bacilli</taxon>
        <taxon>Bacillales</taxon>
        <taxon>Bacillaceae</taxon>
        <taxon>Niallia</taxon>
    </lineage>
</organism>
<evidence type="ECO:0000313" key="3">
    <source>
        <dbReference type="EMBL" id="TRZ40540.1"/>
    </source>
</evidence>
<protein>
    <submittedName>
        <fullName evidence="3">Uncharacterized protein</fullName>
    </submittedName>
</protein>
<gene>
    <name evidence="3" type="ORF">CEQ21_06460</name>
</gene>
<dbReference type="InterPro" id="IPR032675">
    <property type="entry name" value="LRR_dom_sf"/>
</dbReference>
<dbReference type="RefSeq" id="WP_185763928.1">
    <property type="nucleotide sequence ID" value="NZ_RIBP01000001.1"/>
</dbReference>
<dbReference type="Pfam" id="PF12799">
    <property type="entry name" value="LRR_4"/>
    <property type="match status" value="1"/>
</dbReference>
<proteinExistence type="predicted"/>
<dbReference type="PANTHER" id="PTHR46652:SF3">
    <property type="entry name" value="LEUCINE-RICH REPEAT-CONTAINING PROTEIN 9"/>
    <property type="match status" value="1"/>
</dbReference>
<dbReference type="InterPro" id="IPR001611">
    <property type="entry name" value="Leu-rich_rpt"/>
</dbReference>
<sequence>MRKNRRSLLSNRVISCLMAALIVILSIMTVFVPPHQAYGADQTIHEIFPDDYLAKEMANILNKNENTSVPVSMEELQGITRLVLIDKGIQNITGLERLTQLEELDLTNNQIKDISSLKNLGNLNSLSISYNQISDISTLKDLHLKGFEAGGQQIYLSEGITGNPTDLVLAGLDGSVPNITYEIGQGNYNHNQLIWDTAGQNVSTWNLESNNSFNGTVHQTITESFNFVPELTIDVAGPIYLSVGEEYLVKGTWKDLDHPTNTISSELNGIMLGTEVLDNGGELESLEWSYPIHAGELNLGENNLVITLADPSGGVSNVQLTIIVESPPSITFKDANNEVTVDNGAGYTITGTWKDLDSDEVDLYYVLGKNGPIMFADNVLNDTDKGNDIDFEFEIPAELLSIGTHKLQIYAIDDTDRQSNVRITTLKVVGELKFDHVPDNVSFDNTEISGERVFSKRSDNWGIVVLDTRGQGSTFRLTATLTDEFTTSEGHKLENALKYIDNNGEEINMEIGIATKVYEAITKEQQIIPVNWEEDKGPLLLIEPYVYKGQYTATINWNLIDAP</sequence>
<dbReference type="Gene3D" id="3.80.10.10">
    <property type="entry name" value="Ribonuclease Inhibitor"/>
    <property type="match status" value="1"/>
</dbReference>
<evidence type="ECO:0000256" key="2">
    <source>
        <dbReference type="ARBA" id="ARBA00022737"/>
    </source>
</evidence>
<comment type="caution">
    <text evidence="3">The sequence shown here is derived from an EMBL/GenBank/DDBJ whole genome shotgun (WGS) entry which is preliminary data.</text>
</comment>
<evidence type="ECO:0000313" key="4">
    <source>
        <dbReference type="Proteomes" id="UP000319837"/>
    </source>
</evidence>
<keyword evidence="2" id="KW-0677">Repeat</keyword>
<dbReference type="InterPro" id="IPR050836">
    <property type="entry name" value="SDS22/Internalin_LRR"/>
</dbReference>